<keyword evidence="8" id="KW-1185">Reference proteome</keyword>
<keyword evidence="4" id="KW-0238">DNA-binding</keyword>
<evidence type="ECO:0000256" key="3">
    <source>
        <dbReference type="ARBA" id="ARBA00023082"/>
    </source>
</evidence>
<dbReference type="PANTHER" id="PTHR30603">
    <property type="entry name" value="RNA POLYMERASE SIGMA FACTOR RPO"/>
    <property type="match status" value="1"/>
</dbReference>
<dbReference type="InterPro" id="IPR000943">
    <property type="entry name" value="RNA_pol_sigma70"/>
</dbReference>
<dbReference type="InterPro" id="IPR036388">
    <property type="entry name" value="WH-like_DNA-bd_sf"/>
</dbReference>
<dbReference type="InterPro" id="IPR014284">
    <property type="entry name" value="RNA_pol_sigma-70_dom"/>
</dbReference>
<dbReference type="InterPro" id="IPR013324">
    <property type="entry name" value="RNA_pol_sigma_r3/r4-like"/>
</dbReference>
<sequence>MFHMALCGCTKQDIIIFFTFSIRNIFNPSSYFCNQTKHYETTHHSFMAIITTICSSSSHSHTLPTMSFPTLKTHHSLQPTLPSTTISSKYATNFVATDALVIAATEAVAVAYDAVEVARDVAHVSAAGAIAKEWPFRDRTSIGLDLRRKKRRKRRKSLEGMEEEEEIYNNSLPDRLSIRPRKSGILSSREEAELCLCLKEGAKIELAKLRITESKQHPAIPMRRLVVGNAILDKALCNSRESRERIAREYRGLVASIASSYQGKGLSFQDLMQEGTIGLVKGAEKFDPDRGNKLSTYVYWWIKQAIIKAVAKKSRLIRLPGGKYEMIAKIAEANNVLSRRFGRVPSYNEMAELLSVNVSTVKLLCERNRPTISLNKVVTDRGTMTLQDIIAGSDEMIPEKMVEREVMKEEVLKLLKTLTKREEEIVRLYFGLNNGETPLSFEEIGRVLKLSRERVRQIYGIAMSKLQQTKNVDSLKFYLA</sequence>
<dbReference type="Pfam" id="PF04539">
    <property type="entry name" value="Sigma70_r3"/>
    <property type="match status" value="1"/>
</dbReference>
<dbReference type="GO" id="GO:0071482">
    <property type="term" value="P:cellular response to light stimulus"/>
    <property type="evidence" value="ECO:0007669"/>
    <property type="project" value="UniProtKB-ARBA"/>
</dbReference>
<evidence type="ECO:0000313" key="8">
    <source>
        <dbReference type="Proteomes" id="UP001497480"/>
    </source>
</evidence>
<evidence type="ECO:0000256" key="1">
    <source>
        <dbReference type="ARBA" id="ARBA00007788"/>
    </source>
</evidence>
<feature type="domain" description="RNA polymerase sigma-70" evidence="6">
    <location>
        <begin position="270"/>
        <end position="283"/>
    </location>
</feature>
<evidence type="ECO:0000259" key="6">
    <source>
        <dbReference type="PROSITE" id="PS00715"/>
    </source>
</evidence>
<dbReference type="InterPro" id="IPR050239">
    <property type="entry name" value="Sigma-70_RNA_pol_init_factors"/>
</dbReference>
<keyword evidence="2" id="KW-0805">Transcription regulation</keyword>
<evidence type="ECO:0000256" key="4">
    <source>
        <dbReference type="ARBA" id="ARBA00023125"/>
    </source>
</evidence>
<dbReference type="PANTHER" id="PTHR30603:SF47">
    <property type="entry name" value="RNA POLYMERASE SIGMA FACTOR SIGD, CHLOROPLASTIC"/>
    <property type="match status" value="1"/>
</dbReference>
<dbReference type="SUPFAM" id="SSF88946">
    <property type="entry name" value="Sigma2 domain of RNA polymerase sigma factors"/>
    <property type="match status" value="1"/>
</dbReference>
<dbReference type="Pfam" id="PF04545">
    <property type="entry name" value="Sigma70_r4"/>
    <property type="match status" value="1"/>
</dbReference>
<dbReference type="Gene3D" id="1.10.10.10">
    <property type="entry name" value="Winged helix-like DNA-binding domain superfamily/Winged helix DNA-binding domain"/>
    <property type="match status" value="2"/>
</dbReference>
<dbReference type="NCBIfam" id="TIGR02937">
    <property type="entry name" value="sigma70-ECF"/>
    <property type="match status" value="1"/>
</dbReference>
<comment type="similarity">
    <text evidence="1">Belongs to the sigma-70 factor family.</text>
</comment>
<dbReference type="GO" id="GO:0016987">
    <property type="term" value="F:sigma factor activity"/>
    <property type="evidence" value="ECO:0007669"/>
    <property type="project" value="UniProtKB-KW"/>
</dbReference>
<keyword evidence="5" id="KW-0804">Transcription</keyword>
<dbReference type="Pfam" id="PF04542">
    <property type="entry name" value="Sigma70_r2"/>
    <property type="match status" value="1"/>
</dbReference>
<evidence type="ECO:0000256" key="5">
    <source>
        <dbReference type="ARBA" id="ARBA00023163"/>
    </source>
</evidence>
<organism evidence="7 8">
    <name type="scientific">Lupinus luteus</name>
    <name type="common">European yellow lupine</name>
    <dbReference type="NCBI Taxonomy" id="3873"/>
    <lineage>
        <taxon>Eukaryota</taxon>
        <taxon>Viridiplantae</taxon>
        <taxon>Streptophyta</taxon>
        <taxon>Embryophyta</taxon>
        <taxon>Tracheophyta</taxon>
        <taxon>Spermatophyta</taxon>
        <taxon>Magnoliopsida</taxon>
        <taxon>eudicotyledons</taxon>
        <taxon>Gunneridae</taxon>
        <taxon>Pentapetalae</taxon>
        <taxon>rosids</taxon>
        <taxon>fabids</taxon>
        <taxon>Fabales</taxon>
        <taxon>Fabaceae</taxon>
        <taxon>Papilionoideae</taxon>
        <taxon>50 kb inversion clade</taxon>
        <taxon>genistoids sensu lato</taxon>
        <taxon>core genistoids</taxon>
        <taxon>Genisteae</taxon>
        <taxon>Lupinus</taxon>
    </lineage>
</organism>
<dbReference type="Gene3D" id="1.10.601.10">
    <property type="entry name" value="RNA Polymerase Primary Sigma Factor"/>
    <property type="match status" value="1"/>
</dbReference>
<dbReference type="InterPro" id="IPR007630">
    <property type="entry name" value="RNA_pol_sigma70_r4"/>
</dbReference>
<dbReference type="InterPro" id="IPR007627">
    <property type="entry name" value="RNA_pol_sigma70_r2"/>
</dbReference>
<dbReference type="GO" id="GO:0006352">
    <property type="term" value="P:DNA-templated transcription initiation"/>
    <property type="evidence" value="ECO:0007669"/>
    <property type="project" value="InterPro"/>
</dbReference>
<dbReference type="SUPFAM" id="SSF88659">
    <property type="entry name" value="Sigma3 and sigma4 domains of RNA polymerase sigma factors"/>
    <property type="match status" value="2"/>
</dbReference>
<dbReference type="GO" id="GO:0003677">
    <property type="term" value="F:DNA binding"/>
    <property type="evidence" value="ECO:0007669"/>
    <property type="project" value="UniProtKB-KW"/>
</dbReference>
<name>A0AAV1WHH2_LUPLU</name>
<dbReference type="Proteomes" id="UP001497480">
    <property type="component" value="Unassembled WGS sequence"/>
</dbReference>
<dbReference type="PRINTS" id="PR00046">
    <property type="entry name" value="SIGMA70FCT"/>
</dbReference>
<dbReference type="InterPro" id="IPR007624">
    <property type="entry name" value="RNA_pol_sigma70_r3"/>
</dbReference>
<dbReference type="PROSITE" id="PS00715">
    <property type="entry name" value="SIGMA70_1"/>
    <property type="match status" value="1"/>
</dbReference>
<dbReference type="EMBL" id="CAXHTB010000006">
    <property type="protein sequence ID" value="CAL0308658.1"/>
    <property type="molecule type" value="Genomic_DNA"/>
</dbReference>
<dbReference type="CDD" id="cd06171">
    <property type="entry name" value="Sigma70_r4"/>
    <property type="match status" value="1"/>
</dbReference>
<reference evidence="7 8" key="1">
    <citation type="submission" date="2024-03" db="EMBL/GenBank/DDBJ databases">
        <authorList>
            <person name="Martinez-Hernandez J."/>
        </authorList>
    </citation>
    <scope>NUCLEOTIDE SEQUENCE [LARGE SCALE GENOMIC DNA]</scope>
</reference>
<accession>A0AAV1WHH2</accession>
<evidence type="ECO:0000256" key="2">
    <source>
        <dbReference type="ARBA" id="ARBA00023015"/>
    </source>
</evidence>
<dbReference type="AlphaFoldDB" id="A0AAV1WHH2"/>
<dbReference type="InterPro" id="IPR013325">
    <property type="entry name" value="RNA_pol_sigma_r2"/>
</dbReference>
<protein>
    <recommendedName>
        <fullName evidence="6">RNA polymerase sigma-70 domain-containing protein</fullName>
    </recommendedName>
</protein>
<evidence type="ECO:0000313" key="7">
    <source>
        <dbReference type="EMBL" id="CAL0308658.1"/>
    </source>
</evidence>
<comment type="caution">
    <text evidence="7">The sequence shown here is derived from an EMBL/GenBank/DDBJ whole genome shotgun (WGS) entry which is preliminary data.</text>
</comment>
<gene>
    <name evidence="7" type="ORF">LLUT_LOCUS9718</name>
</gene>
<keyword evidence="3" id="KW-0731">Sigma factor</keyword>
<proteinExistence type="inferred from homology"/>